<sequence>MSDDGRHKRWFPLESNPEVMNSYVDKMGFPTSQFSFCDVLSTEEWALAMVPTPVVGVIMLFPIKAHTEEADKQEAARIEKDGQTVSPNVYYMRQTVGNACGTVGILHAIGNMRHLVQLTPGSYLDKFFNKTKTKSPEEIAQYLEEDDELEETHGSAAEAGQSEQLESVDDPINTHFVCFSCVDGNLYELDGRKKRPINHGPSSPDTVLQDACQVIKKFMARDEGEVRFTILALAKTATDDTGSADGSFAKPFKTLTRVQQEVRIQNKLEVNKQIPINVYLRAGRYELSDTFDFTDDDSGAADEAPVTYQAYCDAAVENAAISTRSFPYRSGSGIPPRLFWNGVGDIDEWVGPVDPFAQMGVNRSANSLLVTPASAQDVGSDIGTVCVDKNNGVGHTCYAQDSPMATCVSGCMTACQSHIARKRYSEKFYNKFTHLFGKDLRKEEDCVEICSLSCRGYVAASQVLYNATTFSSRVSTWTNVKEIIAELRPQSAQPTSLHYSLSAFDTMTATLQLGAGGSELSYDIFTDGPGASWSSPASLDPVIRVENVFQELDSPGEWFFDVSTRQLYLIPLKASTTATSLAKSVLEIPLLHQLLRVSGTHERIPGSAWPMTRVASIFLESVTNTTIEYCSFEKIGGNAILVSGENSNIQITNNNVSFVGSNGISVVARRGFQLNSFHEPVLSHLLVPRAVNISFNQVHHFGQQVAHSAAIMVVGAKETTIHGNLVFDAPTSTDSSNSAALFTAAAYHVTNAKGANYKDGLPLIRPINNLGEKVIPITPAPVLSSQFQVTVPLLDFDVNIVAKLVGAPECFSGSGRIGSRSME</sequence>
<feature type="site" description="Transition state stabilizer" evidence="8">
    <location>
        <position position="94"/>
    </location>
</feature>
<dbReference type="OrthoDB" id="427186at2759"/>
<dbReference type="FunFam" id="3.40.532.10:FF:000006">
    <property type="entry name" value="Ubiquitin carboxyl-terminal hydrolase"/>
    <property type="match status" value="1"/>
</dbReference>
<evidence type="ECO:0000313" key="10">
    <source>
        <dbReference type="EMBL" id="KAG6962611.1"/>
    </source>
</evidence>
<comment type="caution">
    <text evidence="10">The sequence shown here is derived from an EMBL/GenBank/DDBJ whole genome shotgun (WGS) entry which is preliminary data.</text>
</comment>
<dbReference type="AlphaFoldDB" id="A0A8T1UHX4"/>
<evidence type="ECO:0000256" key="5">
    <source>
        <dbReference type="ARBA" id="ARBA00022786"/>
    </source>
</evidence>
<feature type="active site" description="Nucleophile" evidence="8">
    <location>
        <position position="100"/>
    </location>
</feature>
<proteinExistence type="inferred from homology"/>
<feature type="domain" description="UCH catalytic" evidence="9">
    <location>
        <begin position="9"/>
        <end position="235"/>
    </location>
</feature>
<evidence type="ECO:0000256" key="7">
    <source>
        <dbReference type="ARBA" id="ARBA00022807"/>
    </source>
</evidence>
<feature type="site" description="Important for enzyme activity" evidence="8">
    <location>
        <position position="190"/>
    </location>
</feature>
<evidence type="ECO:0000259" key="9">
    <source>
        <dbReference type="PROSITE" id="PS52048"/>
    </source>
</evidence>
<evidence type="ECO:0000256" key="6">
    <source>
        <dbReference type="ARBA" id="ARBA00022801"/>
    </source>
</evidence>
<dbReference type="VEuPathDB" id="FungiDB:PC110_g14616"/>
<evidence type="ECO:0000256" key="2">
    <source>
        <dbReference type="ARBA" id="ARBA00009326"/>
    </source>
</evidence>
<name>A0A8T1UHX4_9STRA</name>
<comment type="similarity">
    <text evidence="2 8">Belongs to the peptidase C12 family.</text>
</comment>
<dbReference type="CDD" id="cd09616">
    <property type="entry name" value="Peptidase_C12_UCH_L1_L3"/>
    <property type="match status" value="1"/>
</dbReference>
<protein>
    <recommendedName>
        <fullName evidence="3 8">ubiquitinyl hydrolase 1</fullName>
        <ecNumber evidence="3 8">3.4.19.12</ecNumber>
    </recommendedName>
</protein>
<dbReference type="GO" id="GO:0006511">
    <property type="term" value="P:ubiquitin-dependent protein catabolic process"/>
    <property type="evidence" value="ECO:0007669"/>
    <property type="project" value="UniProtKB-UniRule"/>
</dbReference>
<dbReference type="EC" id="3.4.19.12" evidence="3 8"/>
<dbReference type="PROSITE" id="PS52048">
    <property type="entry name" value="UCH_DOMAIN"/>
    <property type="match status" value="1"/>
</dbReference>
<dbReference type="PANTHER" id="PTHR10589">
    <property type="entry name" value="UBIQUITIN CARBOXYL-TERMINAL HYDROLASE"/>
    <property type="match status" value="1"/>
</dbReference>
<evidence type="ECO:0000256" key="4">
    <source>
        <dbReference type="ARBA" id="ARBA00022670"/>
    </source>
</evidence>
<dbReference type="Pfam" id="PF01088">
    <property type="entry name" value="Peptidase_C12"/>
    <property type="match status" value="1"/>
</dbReference>
<keyword evidence="4 8" id="KW-0645">Protease</keyword>
<gene>
    <name evidence="10" type="ORF">JG687_00007050</name>
</gene>
<keyword evidence="7 8" id="KW-0788">Thiol protease</keyword>
<organism evidence="10 11">
    <name type="scientific">Phytophthora cactorum</name>
    <dbReference type="NCBI Taxonomy" id="29920"/>
    <lineage>
        <taxon>Eukaryota</taxon>
        <taxon>Sar</taxon>
        <taxon>Stramenopiles</taxon>
        <taxon>Oomycota</taxon>
        <taxon>Peronosporomycetes</taxon>
        <taxon>Peronosporales</taxon>
        <taxon>Peronosporaceae</taxon>
        <taxon>Phytophthora</taxon>
    </lineage>
</organism>
<evidence type="ECO:0000256" key="3">
    <source>
        <dbReference type="ARBA" id="ARBA00012759"/>
    </source>
</evidence>
<comment type="catalytic activity">
    <reaction evidence="1 8">
        <text>Thiol-dependent hydrolysis of ester, thioester, amide, peptide and isopeptide bonds formed by the C-terminal Gly of ubiquitin (a 76-residue protein attached to proteins as an intracellular targeting signal).</text>
        <dbReference type="EC" id="3.4.19.12"/>
    </reaction>
</comment>
<dbReference type="Proteomes" id="UP000688947">
    <property type="component" value="Unassembled WGS sequence"/>
</dbReference>
<dbReference type="GO" id="GO:0004843">
    <property type="term" value="F:cysteine-type deubiquitinase activity"/>
    <property type="evidence" value="ECO:0007669"/>
    <property type="project" value="UniProtKB-UniRule"/>
</dbReference>
<dbReference type="VEuPathDB" id="FungiDB:PC110_g14617"/>
<dbReference type="GO" id="GO:0016579">
    <property type="term" value="P:protein deubiquitination"/>
    <property type="evidence" value="ECO:0007669"/>
    <property type="project" value="TreeGrafter"/>
</dbReference>
<evidence type="ECO:0000256" key="8">
    <source>
        <dbReference type="PROSITE-ProRule" id="PRU01393"/>
    </source>
</evidence>
<evidence type="ECO:0000256" key="1">
    <source>
        <dbReference type="ARBA" id="ARBA00000707"/>
    </source>
</evidence>
<dbReference type="InterPro" id="IPR001578">
    <property type="entry name" value="Peptidase_C12_UCH"/>
</dbReference>
<evidence type="ECO:0000313" key="11">
    <source>
        <dbReference type="Proteomes" id="UP000688947"/>
    </source>
</evidence>
<dbReference type="GO" id="GO:0005737">
    <property type="term" value="C:cytoplasm"/>
    <property type="evidence" value="ECO:0007669"/>
    <property type="project" value="TreeGrafter"/>
</dbReference>
<dbReference type="PANTHER" id="PTHR10589:SF17">
    <property type="entry name" value="UBIQUITIN CARBOXYL-TERMINAL HYDROLASE"/>
    <property type="match status" value="1"/>
</dbReference>
<dbReference type="EMBL" id="JAENGZ010000301">
    <property type="protein sequence ID" value="KAG6962611.1"/>
    <property type="molecule type" value="Genomic_DNA"/>
</dbReference>
<reference evidence="10" key="1">
    <citation type="submission" date="2021-01" db="EMBL/GenBank/DDBJ databases">
        <title>Phytophthora aleatoria, a newly-described species from Pinus radiata is distinct from Phytophthora cactorum isolates based on comparative genomics.</title>
        <authorList>
            <person name="Mcdougal R."/>
            <person name="Panda P."/>
            <person name="Williams N."/>
            <person name="Studholme D.J."/>
        </authorList>
    </citation>
    <scope>NUCLEOTIDE SEQUENCE</scope>
    <source>
        <strain evidence="10">NZFS 3830</strain>
    </source>
</reference>
<keyword evidence="5 8" id="KW-0833">Ubl conjugation pathway</keyword>
<feature type="active site" description="Proton donor" evidence="8">
    <location>
        <position position="175"/>
    </location>
</feature>
<accession>A0A8T1UHX4</accession>
<keyword evidence="6 8" id="KW-0378">Hydrolase</keyword>